<sequence length="739" mass="84576">MKYILRLVAGLSFLLFATVASSTGNGSLEELLAVARKADKSSACLDVCSYLVENGEVSESFSEYLEKGYRMALREKNAESIARYYDCKAEYDMLQGNLSHYMEYKAKAYSIYGKLGKNAAQANCCIYIGNYYNAIGEYDSARIYLYLMQPYAKQHVAESSYHIMLSCLADTYYRMGEKDSAIHYEKMSVEASTELRDSFYLSGSYRALGMYYRTLGNMDSSLAYYGKALDLSLLQEKRTSSEMEELTALYINLAVLCIDMKRRVEVRNYLAKAIETVRDVNNEIFLAQVYSNIGCIYQREGEDEAADLYLKCALVLAEKLGVNDNYLRTLSYYIMLQKDREYAVDSVRRYIRKAEERVPLVRAVMPKVSYFQALMKWLMKEKDYAGALRVADRILRQEGVQSSNFVLQELYANSRVCHYRLGNYKVAYEDFDRQVALRDSMNDSQKSKELQELAVKYQAKEKELEIVELNARKARDEQKAKLRILILVSCLVVSSLIFLYAVQRQKTRAERLKRAVEEKEREFAVLKKESELRLVRKYIDGLETERSRLAKELHDGVSNNLLVLETRLKKLLAEKDVSVFSFLSETREDVRNISHELMPPVFRYATIDEMLWDYVSHLVDSSQVQLKYYSDPSEVDWSIVPENIGYEVYRIVQEALNNSLKHASATSVTVSMELDGVILTICIMDNGIGFNPSSKHSGIGIQTMRERASVVGGELNIESNEAGTKVKLVVGILNASIRK</sequence>
<dbReference type="EMBL" id="QSOF01000006">
    <property type="protein sequence ID" value="RGI77809.1"/>
    <property type="molecule type" value="Genomic_DNA"/>
</dbReference>
<name>A0A374N259_BACUN</name>
<feature type="coiled-coil region" evidence="7">
    <location>
        <begin position="450"/>
        <end position="529"/>
    </location>
</feature>
<dbReference type="InterPro" id="IPR050482">
    <property type="entry name" value="Sensor_HK_TwoCompSys"/>
</dbReference>
<dbReference type="SMART" id="SM00028">
    <property type="entry name" value="TPR"/>
    <property type="match status" value="5"/>
</dbReference>
<dbReference type="InterPro" id="IPR019734">
    <property type="entry name" value="TPR_rpt"/>
</dbReference>
<dbReference type="GO" id="GO:0004673">
    <property type="term" value="F:protein histidine kinase activity"/>
    <property type="evidence" value="ECO:0007669"/>
    <property type="project" value="UniProtKB-EC"/>
</dbReference>
<dbReference type="CDD" id="cd16917">
    <property type="entry name" value="HATPase_UhpB-NarQ-NarX-like"/>
    <property type="match status" value="1"/>
</dbReference>
<dbReference type="InterPro" id="IPR005467">
    <property type="entry name" value="His_kinase_dom"/>
</dbReference>
<keyword evidence="5" id="KW-0902">Two-component regulatory system</keyword>
<feature type="transmembrane region" description="Helical" evidence="8">
    <location>
        <begin position="482"/>
        <end position="502"/>
    </location>
</feature>
<dbReference type="SMART" id="SM00387">
    <property type="entry name" value="HATPase_c"/>
    <property type="match status" value="1"/>
</dbReference>
<feature type="domain" description="Histidine kinase" evidence="10">
    <location>
        <begin position="647"/>
        <end position="734"/>
    </location>
</feature>
<dbReference type="InterPro" id="IPR011990">
    <property type="entry name" value="TPR-like_helical_dom_sf"/>
</dbReference>
<evidence type="ECO:0000256" key="8">
    <source>
        <dbReference type="SAM" id="Phobius"/>
    </source>
</evidence>
<dbReference type="RefSeq" id="WP_117962947.1">
    <property type="nucleotide sequence ID" value="NZ_JADNFT010000012.1"/>
</dbReference>
<proteinExistence type="predicted"/>
<gene>
    <name evidence="11" type="ORF">DXD90_06110</name>
</gene>
<dbReference type="Gene3D" id="3.30.565.10">
    <property type="entry name" value="Histidine kinase-like ATPase, C-terminal domain"/>
    <property type="match status" value="1"/>
</dbReference>
<keyword evidence="3" id="KW-0808">Transferase</keyword>
<dbReference type="GO" id="GO:0000160">
    <property type="term" value="P:phosphorelay signal transduction system"/>
    <property type="evidence" value="ECO:0007669"/>
    <property type="project" value="UniProtKB-KW"/>
</dbReference>
<keyword evidence="4" id="KW-0418">Kinase</keyword>
<accession>A0A374N259</accession>
<evidence type="ECO:0000256" key="4">
    <source>
        <dbReference type="ARBA" id="ARBA00022777"/>
    </source>
</evidence>
<dbReference type="Gene3D" id="1.25.40.10">
    <property type="entry name" value="Tetratricopeptide repeat domain"/>
    <property type="match status" value="2"/>
</dbReference>
<dbReference type="PANTHER" id="PTHR24421">
    <property type="entry name" value="NITRATE/NITRITE SENSOR PROTEIN NARX-RELATED"/>
    <property type="match status" value="1"/>
</dbReference>
<evidence type="ECO:0000256" key="6">
    <source>
        <dbReference type="PROSITE-ProRule" id="PRU00339"/>
    </source>
</evidence>
<keyword evidence="7" id="KW-0175">Coiled coil</keyword>
<evidence type="ECO:0000259" key="10">
    <source>
        <dbReference type="PROSITE" id="PS50109"/>
    </source>
</evidence>
<feature type="chain" id="PRO_5016845758" description="histidine kinase" evidence="9">
    <location>
        <begin position="23"/>
        <end position="739"/>
    </location>
</feature>
<keyword evidence="8" id="KW-0472">Membrane</keyword>
<organism evidence="11 12">
    <name type="scientific">Bacteroides uniformis</name>
    <dbReference type="NCBI Taxonomy" id="820"/>
    <lineage>
        <taxon>Bacteria</taxon>
        <taxon>Pseudomonadati</taxon>
        <taxon>Bacteroidota</taxon>
        <taxon>Bacteroidia</taxon>
        <taxon>Bacteroidales</taxon>
        <taxon>Bacteroidaceae</taxon>
        <taxon>Bacteroides</taxon>
    </lineage>
</organism>
<comment type="caution">
    <text evidence="11">The sequence shown here is derived from an EMBL/GenBank/DDBJ whole genome shotgun (WGS) entry which is preliminary data.</text>
</comment>
<evidence type="ECO:0000256" key="3">
    <source>
        <dbReference type="ARBA" id="ARBA00022679"/>
    </source>
</evidence>
<evidence type="ECO:0000256" key="1">
    <source>
        <dbReference type="ARBA" id="ARBA00000085"/>
    </source>
</evidence>
<evidence type="ECO:0000256" key="9">
    <source>
        <dbReference type="SAM" id="SignalP"/>
    </source>
</evidence>
<dbReference type="PROSITE" id="PS50109">
    <property type="entry name" value="HIS_KIN"/>
    <property type="match status" value="1"/>
</dbReference>
<dbReference type="Pfam" id="PF13181">
    <property type="entry name" value="TPR_8"/>
    <property type="match status" value="1"/>
</dbReference>
<evidence type="ECO:0000313" key="11">
    <source>
        <dbReference type="EMBL" id="RGI77809.1"/>
    </source>
</evidence>
<evidence type="ECO:0000313" key="12">
    <source>
        <dbReference type="Proteomes" id="UP000263754"/>
    </source>
</evidence>
<keyword evidence="8" id="KW-1133">Transmembrane helix</keyword>
<dbReference type="PANTHER" id="PTHR24421:SF10">
    <property type="entry name" value="NITRATE_NITRITE SENSOR PROTEIN NARQ"/>
    <property type="match status" value="1"/>
</dbReference>
<comment type="catalytic activity">
    <reaction evidence="1">
        <text>ATP + protein L-histidine = ADP + protein N-phospho-L-histidine.</text>
        <dbReference type="EC" id="2.7.13.3"/>
    </reaction>
</comment>
<dbReference type="Proteomes" id="UP000263754">
    <property type="component" value="Unassembled WGS sequence"/>
</dbReference>
<evidence type="ECO:0000256" key="7">
    <source>
        <dbReference type="SAM" id="Coils"/>
    </source>
</evidence>
<dbReference type="PROSITE" id="PS50005">
    <property type="entry name" value="TPR"/>
    <property type="match status" value="1"/>
</dbReference>
<dbReference type="SUPFAM" id="SSF55874">
    <property type="entry name" value="ATPase domain of HSP90 chaperone/DNA topoisomerase II/histidine kinase"/>
    <property type="match status" value="1"/>
</dbReference>
<keyword evidence="6" id="KW-0802">TPR repeat</keyword>
<reference evidence="11 12" key="1">
    <citation type="submission" date="2018-08" db="EMBL/GenBank/DDBJ databases">
        <title>A genome reference for cultivated species of the human gut microbiota.</title>
        <authorList>
            <person name="Zou Y."/>
            <person name="Xue W."/>
            <person name="Luo G."/>
        </authorList>
    </citation>
    <scope>NUCLEOTIDE SEQUENCE [LARGE SCALE GENOMIC DNA]</scope>
    <source>
        <strain evidence="11 12">TM10-17</strain>
    </source>
</reference>
<dbReference type="SUPFAM" id="SSF48452">
    <property type="entry name" value="TPR-like"/>
    <property type="match status" value="2"/>
</dbReference>
<feature type="repeat" description="TPR" evidence="6">
    <location>
        <begin position="202"/>
        <end position="235"/>
    </location>
</feature>
<dbReference type="AlphaFoldDB" id="A0A374N259"/>
<dbReference type="Pfam" id="PF02518">
    <property type="entry name" value="HATPase_c"/>
    <property type="match status" value="1"/>
</dbReference>
<feature type="signal peptide" evidence="9">
    <location>
        <begin position="1"/>
        <end position="22"/>
    </location>
</feature>
<evidence type="ECO:0000256" key="2">
    <source>
        <dbReference type="ARBA" id="ARBA00012438"/>
    </source>
</evidence>
<dbReference type="InterPro" id="IPR036890">
    <property type="entry name" value="HATPase_C_sf"/>
</dbReference>
<keyword evidence="9" id="KW-0732">Signal</keyword>
<keyword evidence="8" id="KW-0812">Transmembrane</keyword>
<dbReference type="InterPro" id="IPR003594">
    <property type="entry name" value="HATPase_dom"/>
</dbReference>
<dbReference type="EC" id="2.7.13.3" evidence="2"/>
<evidence type="ECO:0000256" key="5">
    <source>
        <dbReference type="ARBA" id="ARBA00023012"/>
    </source>
</evidence>
<protein>
    <recommendedName>
        <fullName evidence="2">histidine kinase</fullName>
        <ecNumber evidence="2">2.7.13.3</ecNumber>
    </recommendedName>
</protein>